<keyword evidence="2" id="KW-1185">Reference proteome</keyword>
<protein>
    <submittedName>
        <fullName evidence="1">Uncharacterized protein</fullName>
    </submittedName>
</protein>
<accession>A0A5D2SBS9</accession>
<dbReference type="EMBL" id="CM017660">
    <property type="protein sequence ID" value="TYI50256.1"/>
    <property type="molecule type" value="Genomic_DNA"/>
</dbReference>
<gene>
    <name evidence="1" type="ORF">E1A91_D12G089800v1</name>
</gene>
<name>A0A5D2SBS9_GOSMU</name>
<dbReference type="AlphaFoldDB" id="A0A5D2SBS9"/>
<evidence type="ECO:0000313" key="1">
    <source>
        <dbReference type="EMBL" id="TYI50256.1"/>
    </source>
</evidence>
<sequence length="114" mass="12494">MPRPTAAVDYALLPDGVTAMALRFLFSFFSSFSFGCYVFYLLFLLLLDCVIGAGGGATSVVARRSWWRWLGEGRPCIGGGRRGKRGTQECWLGAVLSCPEGLNCNGCKISRRKM</sequence>
<organism evidence="1 2">
    <name type="scientific">Gossypium mustelinum</name>
    <name type="common">Cotton</name>
    <name type="synonym">Gossypium caicoense</name>
    <dbReference type="NCBI Taxonomy" id="34275"/>
    <lineage>
        <taxon>Eukaryota</taxon>
        <taxon>Viridiplantae</taxon>
        <taxon>Streptophyta</taxon>
        <taxon>Embryophyta</taxon>
        <taxon>Tracheophyta</taxon>
        <taxon>Spermatophyta</taxon>
        <taxon>Magnoliopsida</taxon>
        <taxon>eudicotyledons</taxon>
        <taxon>Gunneridae</taxon>
        <taxon>Pentapetalae</taxon>
        <taxon>rosids</taxon>
        <taxon>malvids</taxon>
        <taxon>Malvales</taxon>
        <taxon>Malvaceae</taxon>
        <taxon>Malvoideae</taxon>
        <taxon>Gossypium</taxon>
    </lineage>
</organism>
<dbReference type="Proteomes" id="UP000323597">
    <property type="component" value="Chromosome D12"/>
</dbReference>
<evidence type="ECO:0000313" key="2">
    <source>
        <dbReference type="Proteomes" id="UP000323597"/>
    </source>
</evidence>
<reference evidence="1 2" key="1">
    <citation type="submission" date="2019-07" db="EMBL/GenBank/DDBJ databases">
        <title>WGS assembly of Gossypium mustelinum.</title>
        <authorList>
            <person name="Chen Z.J."/>
            <person name="Sreedasyam A."/>
            <person name="Ando A."/>
            <person name="Song Q."/>
            <person name="De L."/>
            <person name="Hulse-Kemp A."/>
            <person name="Ding M."/>
            <person name="Ye W."/>
            <person name="Kirkbride R."/>
            <person name="Jenkins J."/>
            <person name="Plott C."/>
            <person name="Lovell J."/>
            <person name="Lin Y.-M."/>
            <person name="Vaughn R."/>
            <person name="Liu B."/>
            <person name="Li W."/>
            <person name="Simpson S."/>
            <person name="Scheffler B."/>
            <person name="Saski C."/>
            <person name="Grover C."/>
            <person name="Hu G."/>
            <person name="Conover J."/>
            <person name="Carlson J."/>
            <person name="Shu S."/>
            <person name="Boston L."/>
            <person name="Williams M."/>
            <person name="Peterson D."/>
            <person name="Mcgee K."/>
            <person name="Jones D."/>
            <person name="Wendel J."/>
            <person name="Stelly D."/>
            <person name="Grimwood J."/>
            <person name="Schmutz J."/>
        </authorList>
    </citation>
    <scope>NUCLEOTIDE SEQUENCE [LARGE SCALE GENOMIC DNA]</scope>
    <source>
        <strain evidence="1">1408120.09</strain>
    </source>
</reference>
<proteinExistence type="predicted"/>